<dbReference type="GO" id="GO:0005524">
    <property type="term" value="F:ATP binding"/>
    <property type="evidence" value="ECO:0007669"/>
    <property type="project" value="UniProtKB-KW"/>
</dbReference>
<dbReference type="STRING" id="1925591.BI308_22275"/>
<dbReference type="Gene3D" id="3.40.50.300">
    <property type="entry name" value="P-loop containing nucleotide triphosphate hydrolases"/>
    <property type="match status" value="2"/>
</dbReference>
<keyword evidence="7" id="KW-1185">Reference proteome</keyword>
<accession>A0A1L9QL25</accession>
<dbReference type="InterPro" id="IPR027417">
    <property type="entry name" value="P-loop_NTPase"/>
</dbReference>
<dbReference type="AlphaFoldDB" id="A0A1L9QL25"/>
<dbReference type="GO" id="GO:0016887">
    <property type="term" value="F:ATP hydrolysis activity"/>
    <property type="evidence" value="ECO:0007669"/>
    <property type="project" value="InterPro"/>
</dbReference>
<organism evidence="6 7">
    <name type="scientific">Roseofilum reptotaenium AO1-A</name>
    <dbReference type="NCBI Taxonomy" id="1925591"/>
    <lineage>
        <taxon>Bacteria</taxon>
        <taxon>Bacillati</taxon>
        <taxon>Cyanobacteriota</taxon>
        <taxon>Cyanophyceae</taxon>
        <taxon>Desertifilales</taxon>
        <taxon>Desertifilaceae</taxon>
        <taxon>Roseofilum</taxon>
    </lineage>
</organism>
<dbReference type="PANTHER" id="PTHR32114">
    <property type="entry name" value="ABC TRANSPORTER ABCH.3"/>
    <property type="match status" value="1"/>
</dbReference>
<dbReference type="GO" id="GO:0006302">
    <property type="term" value="P:double-strand break repair"/>
    <property type="evidence" value="ECO:0007669"/>
    <property type="project" value="InterPro"/>
</dbReference>
<evidence type="ECO:0000313" key="6">
    <source>
        <dbReference type="EMBL" id="OJJ18423.1"/>
    </source>
</evidence>
<evidence type="ECO:0000256" key="3">
    <source>
        <dbReference type="ARBA" id="ARBA00013368"/>
    </source>
</evidence>
<gene>
    <name evidence="6" type="ORF">BI308_22275</name>
</gene>
<dbReference type="SUPFAM" id="SSF52540">
    <property type="entry name" value="P-loop containing nucleoside triphosphate hydrolases"/>
    <property type="match status" value="1"/>
</dbReference>
<keyword evidence="4" id="KW-0175">Coiled coil</keyword>
<dbReference type="InterPro" id="IPR038729">
    <property type="entry name" value="Rad50/SbcC_AAA"/>
</dbReference>
<comment type="caution">
    <text evidence="6">The sequence shown here is derived from an EMBL/GenBank/DDBJ whole genome shotgun (WGS) entry which is preliminary data.</text>
</comment>
<keyword evidence="6" id="KW-0547">Nucleotide-binding</keyword>
<name>A0A1L9QL25_9CYAN</name>
<evidence type="ECO:0000256" key="1">
    <source>
        <dbReference type="ARBA" id="ARBA00006930"/>
    </source>
</evidence>
<sequence length="690" mass="79435">MKLLSIKLCNFRQFYGQTPEVKFASGTQNITIIHGNNGSGKTTLLNAFTWVLYERFTAAFAAPQQLVNKRALSEAQEGKAVKCSVELQFEHDYQRYRVERLCRAYHRGKTVEYGQTECSMWISGDDGRWRLTDYPIDEVIGRILPRSLHQYFFFDGERIESWGREEKKGEIAEATKELLGIEVFDRALRHLKESQKSLEGELERIGDPQTKQFLKEKDDLQKQRQTISDRQAEITQELNSHAHIKEELNNELRNLSGAEELQKRRADLEKQQQELRERLKQLKSELKHTISGQAYTVFLPSAIEQFRALMEQLRHRGELPRGIKQQFVQDLLAQHQCICGTHLPEGSHAYALVAQWMNKAGVGDVEENALKLLGEVSELENKAESFWKTLNTLRNEMDQKRQDLSAIETQLDTVKSKLRSYPDLDIQSLQKRLDQTESRMSELERETGANEQKIKLLDADIAQKEKQIAKHQSNEKKQQLGQKRIQVAVEAINCIAEMKYRLDTEFRLELEGRVQDVFQQISFTPYSPQLSEKYELSLIDKTTLFEHPVAASTGENQILSLSFIGAIMDRVRQWSQEHMHLGPDSSTFPMVMDSPFGSLDEVYRRQVAKALPQLASQLVVLVTKTQWRGEVEEEMGDRIQQEYVLVYHSPKPDCEADALSRLGQHYPLVKPSDNEFEYTEIVALGAGNDG</sequence>
<feature type="domain" description="Rad50/SbcC-type AAA" evidence="5">
    <location>
        <begin position="5"/>
        <end position="223"/>
    </location>
</feature>
<dbReference type="Proteomes" id="UP000183940">
    <property type="component" value="Unassembled WGS sequence"/>
</dbReference>
<evidence type="ECO:0000259" key="5">
    <source>
        <dbReference type="Pfam" id="PF13476"/>
    </source>
</evidence>
<feature type="coiled-coil region" evidence="4">
    <location>
        <begin position="217"/>
        <end position="289"/>
    </location>
</feature>
<protein>
    <recommendedName>
        <fullName evidence="3">Nuclease SbcCD subunit C</fullName>
    </recommendedName>
</protein>
<proteinExistence type="inferred from homology"/>
<evidence type="ECO:0000256" key="2">
    <source>
        <dbReference type="ARBA" id="ARBA00011322"/>
    </source>
</evidence>
<keyword evidence="6" id="KW-0067">ATP-binding</keyword>
<evidence type="ECO:0000313" key="7">
    <source>
        <dbReference type="Proteomes" id="UP000183940"/>
    </source>
</evidence>
<dbReference type="PANTHER" id="PTHR32114:SF2">
    <property type="entry name" value="ABC TRANSPORTER ABCH.3"/>
    <property type="match status" value="1"/>
</dbReference>
<reference evidence="6" key="1">
    <citation type="submission" date="2016-10" db="EMBL/GenBank/DDBJ databases">
        <title>CRISPR-Cas defence system in Roseofilum reptotaenium: evidence of a bacteriophage-cyanobacterium arms race in the coral black band disease.</title>
        <authorList>
            <person name="Buerger P."/>
            <person name="Wood-Charlson E.M."/>
            <person name="Weynberg K.D."/>
            <person name="Willis B."/>
            <person name="Van Oppen M.J."/>
        </authorList>
    </citation>
    <scope>NUCLEOTIDE SEQUENCE [LARGE SCALE GENOMIC DNA]</scope>
    <source>
        <strain evidence="6">AO1-A</strain>
    </source>
</reference>
<feature type="coiled-coil region" evidence="4">
    <location>
        <begin position="362"/>
        <end position="479"/>
    </location>
</feature>
<evidence type="ECO:0000256" key="4">
    <source>
        <dbReference type="SAM" id="Coils"/>
    </source>
</evidence>
<comment type="subunit">
    <text evidence="2">Heterodimer of SbcC and SbcD.</text>
</comment>
<dbReference type="EMBL" id="MLAW01000055">
    <property type="protein sequence ID" value="OJJ18423.1"/>
    <property type="molecule type" value="Genomic_DNA"/>
</dbReference>
<comment type="similarity">
    <text evidence="1">Belongs to the SMC family. SbcC subfamily.</text>
</comment>
<dbReference type="Pfam" id="PF13476">
    <property type="entry name" value="AAA_23"/>
    <property type="match status" value="1"/>
</dbReference>